<sequence>MLGCSRQQQKTVIKYLRIRNYNYSAYVAGTEGIKNDEGFALRILQIETHHEQ</sequence>
<dbReference type="EMBL" id="OU895877">
    <property type="protein sequence ID" value="CAG9800879.1"/>
    <property type="molecule type" value="Genomic_DNA"/>
</dbReference>
<organism evidence="1 2">
    <name type="scientific">Chironomus riparius</name>
    <dbReference type="NCBI Taxonomy" id="315576"/>
    <lineage>
        <taxon>Eukaryota</taxon>
        <taxon>Metazoa</taxon>
        <taxon>Ecdysozoa</taxon>
        <taxon>Arthropoda</taxon>
        <taxon>Hexapoda</taxon>
        <taxon>Insecta</taxon>
        <taxon>Pterygota</taxon>
        <taxon>Neoptera</taxon>
        <taxon>Endopterygota</taxon>
        <taxon>Diptera</taxon>
        <taxon>Nematocera</taxon>
        <taxon>Chironomoidea</taxon>
        <taxon>Chironomidae</taxon>
        <taxon>Chironominae</taxon>
        <taxon>Chironomus</taxon>
    </lineage>
</organism>
<reference evidence="1" key="2">
    <citation type="submission" date="2022-10" db="EMBL/GenBank/DDBJ databases">
        <authorList>
            <consortium name="ENA_rothamsted_submissions"/>
            <consortium name="culmorum"/>
            <person name="King R."/>
        </authorList>
    </citation>
    <scope>NUCLEOTIDE SEQUENCE</scope>
</reference>
<keyword evidence="2" id="KW-1185">Reference proteome</keyword>
<evidence type="ECO:0000313" key="1">
    <source>
        <dbReference type="EMBL" id="CAG9800879.1"/>
    </source>
</evidence>
<proteinExistence type="predicted"/>
<dbReference type="AlphaFoldDB" id="A0A9N9RP30"/>
<name>A0A9N9RP30_9DIPT</name>
<dbReference type="Proteomes" id="UP001153620">
    <property type="component" value="Chromosome 1"/>
</dbReference>
<evidence type="ECO:0000313" key="2">
    <source>
        <dbReference type="Proteomes" id="UP001153620"/>
    </source>
</evidence>
<reference evidence="1" key="1">
    <citation type="submission" date="2022-01" db="EMBL/GenBank/DDBJ databases">
        <authorList>
            <person name="King R."/>
        </authorList>
    </citation>
    <scope>NUCLEOTIDE SEQUENCE</scope>
</reference>
<gene>
    <name evidence="1" type="ORF">CHIRRI_LOCUS3817</name>
</gene>
<protein>
    <submittedName>
        <fullName evidence="1">Uncharacterized protein</fullName>
    </submittedName>
</protein>
<accession>A0A9N9RP30</accession>